<dbReference type="InterPro" id="IPR016192">
    <property type="entry name" value="APOBEC/CMP_deaminase_Zn-bd"/>
</dbReference>
<protein>
    <recommendedName>
        <fullName evidence="13">Riboflavin biosynthesis protein RibD</fullName>
    </recommendedName>
    <domain>
        <recommendedName>
            <fullName evidence="13">Diaminohydroxyphosphoribosylaminopyrimidine deaminase</fullName>
            <shortName evidence="13">DRAP deaminase</shortName>
            <ecNumber evidence="13">3.5.4.26</ecNumber>
        </recommendedName>
        <alternativeName>
            <fullName evidence="13">Riboflavin-specific deaminase</fullName>
        </alternativeName>
    </domain>
    <domain>
        <recommendedName>
            <fullName evidence="13">5-amino-6-(5-phosphoribosylamino)uracil reductase</fullName>
            <ecNumber evidence="13">1.1.1.193</ecNumber>
        </recommendedName>
        <alternativeName>
            <fullName evidence="13">HTP reductase</fullName>
        </alternativeName>
    </domain>
</protein>
<dbReference type="PATRIC" id="fig|688269.3.peg.1692"/>
<feature type="binding site" evidence="15">
    <location>
        <position position="292"/>
    </location>
    <ligand>
        <name>substrate</name>
    </ligand>
</feature>
<dbReference type="PIRSF" id="PIRSF006769">
    <property type="entry name" value="RibD"/>
    <property type="match status" value="1"/>
</dbReference>
<evidence type="ECO:0000256" key="13">
    <source>
        <dbReference type="PIRNR" id="PIRNR006769"/>
    </source>
</evidence>
<evidence type="ECO:0000256" key="14">
    <source>
        <dbReference type="PIRSR" id="PIRSR006769-1"/>
    </source>
</evidence>
<comment type="pathway">
    <text evidence="2 13">Cofactor biosynthesis; riboflavin biosynthesis; 5-amino-6-(D-ribitylamino)uracil from GTP: step 2/4.</text>
</comment>
<feature type="binding site" evidence="15">
    <location>
        <position position="170"/>
    </location>
    <ligand>
        <name>NADP(+)</name>
        <dbReference type="ChEBI" id="CHEBI:58349"/>
    </ligand>
</feature>
<comment type="catalytic activity">
    <reaction evidence="13">
        <text>2,5-diamino-6-hydroxy-4-(5-phosphoribosylamino)-pyrimidine + H2O + H(+) = 5-amino-6-(5-phospho-D-ribosylamino)uracil + NH4(+)</text>
        <dbReference type="Rhea" id="RHEA:21868"/>
        <dbReference type="ChEBI" id="CHEBI:15377"/>
        <dbReference type="ChEBI" id="CHEBI:15378"/>
        <dbReference type="ChEBI" id="CHEBI:28938"/>
        <dbReference type="ChEBI" id="CHEBI:58453"/>
        <dbReference type="ChEBI" id="CHEBI:58614"/>
        <dbReference type="EC" id="3.5.4.26"/>
    </reaction>
</comment>
<dbReference type="InterPro" id="IPR016193">
    <property type="entry name" value="Cytidine_deaminase-like"/>
</dbReference>
<gene>
    <name evidence="18" type="ORF">Theth_1643</name>
</gene>
<dbReference type="GO" id="GO:0008270">
    <property type="term" value="F:zinc ion binding"/>
    <property type="evidence" value="ECO:0007669"/>
    <property type="project" value="InterPro"/>
</dbReference>
<evidence type="ECO:0000256" key="3">
    <source>
        <dbReference type="ARBA" id="ARBA00004910"/>
    </source>
</evidence>
<dbReference type="AlphaFoldDB" id="F7YVM7"/>
<comment type="cofactor">
    <cofactor evidence="13 16">
        <name>Zn(2+)</name>
        <dbReference type="ChEBI" id="CHEBI:29105"/>
    </cofactor>
    <text evidence="13 16">Binds 1 zinc ion.</text>
</comment>
<dbReference type="PROSITE" id="PS00903">
    <property type="entry name" value="CYT_DCMP_DEAMINASES_1"/>
    <property type="match status" value="1"/>
</dbReference>
<keyword evidence="7 13" id="KW-0479">Metal-binding</keyword>
<evidence type="ECO:0000256" key="8">
    <source>
        <dbReference type="ARBA" id="ARBA00022801"/>
    </source>
</evidence>
<evidence type="ECO:0000256" key="7">
    <source>
        <dbReference type="ARBA" id="ARBA00022723"/>
    </source>
</evidence>
<evidence type="ECO:0000313" key="18">
    <source>
        <dbReference type="EMBL" id="AEH51691.1"/>
    </source>
</evidence>
<feature type="binding site" evidence="15">
    <location>
        <position position="207"/>
    </location>
    <ligand>
        <name>substrate</name>
    </ligand>
</feature>
<feature type="binding site" evidence="15">
    <location>
        <position position="196"/>
    </location>
    <ligand>
        <name>NADP(+)</name>
        <dbReference type="ChEBI" id="CHEBI:58349"/>
    </ligand>
</feature>
<dbReference type="EC" id="3.5.4.26" evidence="13"/>
<feature type="binding site" evidence="15">
    <location>
        <begin position="294"/>
        <end position="300"/>
    </location>
    <ligand>
        <name>NADP(+)</name>
        <dbReference type="ChEBI" id="CHEBI:58349"/>
    </ligand>
</feature>
<keyword evidence="11 13" id="KW-0560">Oxidoreductase</keyword>
<dbReference type="PROSITE" id="PS51747">
    <property type="entry name" value="CYT_DCMP_DEAMINASES_2"/>
    <property type="match status" value="1"/>
</dbReference>
<dbReference type="SUPFAM" id="SSF53597">
    <property type="entry name" value="Dihydrofolate reductase-like"/>
    <property type="match status" value="1"/>
</dbReference>
<evidence type="ECO:0000259" key="17">
    <source>
        <dbReference type="PROSITE" id="PS51747"/>
    </source>
</evidence>
<dbReference type="InterPro" id="IPR050765">
    <property type="entry name" value="Riboflavin_Biosynth_HTPR"/>
</dbReference>
<dbReference type="NCBIfam" id="TIGR00326">
    <property type="entry name" value="eubact_ribD"/>
    <property type="match status" value="1"/>
</dbReference>
<evidence type="ECO:0000313" key="19">
    <source>
        <dbReference type="Proteomes" id="UP000006804"/>
    </source>
</evidence>
<dbReference type="NCBIfam" id="TIGR00227">
    <property type="entry name" value="ribD_Cterm"/>
    <property type="match status" value="1"/>
</dbReference>
<dbReference type="GO" id="GO:0050661">
    <property type="term" value="F:NADP binding"/>
    <property type="evidence" value="ECO:0007669"/>
    <property type="project" value="InterPro"/>
</dbReference>
<feature type="binding site" evidence="16">
    <location>
        <position position="75"/>
    </location>
    <ligand>
        <name>Zn(2+)</name>
        <dbReference type="ChEBI" id="CHEBI:29105"/>
        <note>catalytic</note>
    </ligand>
</feature>
<comment type="catalytic activity">
    <reaction evidence="13">
        <text>5-amino-6-(5-phospho-D-ribitylamino)uracil + NADP(+) = 5-amino-6-(5-phospho-D-ribosylamino)uracil + NADPH + H(+)</text>
        <dbReference type="Rhea" id="RHEA:17845"/>
        <dbReference type="ChEBI" id="CHEBI:15378"/>
        <dbReference type="ChEBI" id="CHEBI:57783"/>
        <dbReference type="ChEBI" id="CHEBI:58349"/>
        <dbReference type="ChEBI" id="CHEBI:58421"/>
        <dbReference type="ChEBI" id="CHEBI:58453"/>
        <dbReference type="EC" id="1.1.1.193"/>
    </reaction>
</comment>
<organism evidence="18 19">
    <name type="scientific">Pseudothermotoga thermarum DSM 5069</name>
    <dbReference type="NCBI Taxonomy" id="688269"/>
    <lineage>
        <taxon>Bacteria</taxon>
        <taxon>Thermotogati</taxon>
        <taxon>Thermotogota</taxon>
        <taxon>Thermotogae</taxon>
        <taxon>Thermotogales</taxon>
        <taxon>Thermotogaceae</taxon>
        <taxon>Pseudothermotoga</taxon>
    </lineage>
</organism>
<dbReference type="EMBL" id="CP002351">
    <property type="protein sequence ID" value="AEH51691.1"/>
    <property type="molecule type" value="Genomic_DNA"/>
</dbReference>
<dbReference type="FunFam" id="3.40.140.10:FF:000025">
    <property type="entry name" value="Riboflavin biosynthesis protein RibD"/>
    <property type="match status" value="1"/>
</dbReference>
<keyword evidence="8 13" id="KW-0378">Hydrolase</keyword>
<dbReference type="GO" id="GO:0009231">
    <property type="term" value="P:riboflavin biosynthetic process"/>
    <property type="evidence" value="ECO:0007669"/>
    <property type="project" value="UniProtKB-UniPathway"/>
</dbReference>
<feature type="binding site" evidence="16">
    <location>
        <position position="50"/>
    </location>
    <ligand>
        <name>Zn(2+)</name>
        <dbReference type="ChEBI" id="CHEBI:29105"/>
        <note>catalytic</note>
    </ligand>
</feature>
<dbReference type="PANTHER" id="PTHR38011:SF7">
    <property type="entry name" value="2,5-DIAMINO-6-RIBOSYLAMINO-4(3H)-PYRIMIDINONE 5'-PHOSPHATE REDUCTASE"/>
    <property type="match status" value="1"/>
</dbReference>
<dbReference type="RefSeq" id="WP_013932902.1">
    <property type="nucleotide sequence ID" value="NC_015707.1"/>
</dbReference>
<dbReference type="CDD" id="cd01284">
    <property type="entry name" value="Riboflavin_deaminase-reductase"/>
    <property type="match status" value="1"/>
</dbReference>
<feature type="binding site" evidence="15">
    <location>
        <position position="222"/>
    </location>
    <ligand>
        <name>NADP(+)</name>
        <dbReference type="ChEBI" id="CHEBI:58349"/>
    </ligand>
</feature>
<dbReference type="InterPro" id="IPR004794">
    <property type="entry name" value="Eubact_RibD"/>
</dbReference>
<dbReference type="EC" id="1.1.1.193" evidence="13"/>
<reference evidence="18 19" key="1">
    <citation type="submission" date="2010-11" db="EMBL/GenBank/DDBJ databases">
        <title>The complete genome of Thermotoga thermarum DSM 5069.</title>
        <authorList>
            <consortium name="US DOE Joint Genome Institute (JGI-PGF)"/>
            <person name="Lucas S."/>
            <person name="Copeland A."/>
            <person name="Lapidus A."/>
            <person name="Bruce D."/>
            <person name="Goodwin L."/>
            <person name="Pitluck S."/>
            <person name="Kyrpides N."/>
            <person name="Mavromatis K."/>
            <person name="Ivanova N."/>
            <person name="Zeytun A."/>
            <person name="Brettin T."/>
            <person name="Detter J.C."/>
            <person name="Tapia R."/>
            <person name="Han C."/>
            <person name="Land M."/>
            <person name="Hauser L."/>
            <person name="Markowitz V."/>
            <person name="Cheng J.-F."/>
            <person name="Hugenholtz P."/>
            <person name="Woyke T."/>
            <person name="Wu D."/>
            <person name="Spring S."/>
            <person name="Schroeder M."/>
            <person name="Brambilla E."/>
            <person name="Klenk H.-P."/>
            <person name="Eisen J.A."/>
        </authorList>
    </citation>
    <scope>NUCLEOTIDE SEQUENCE [LARGE SCALE GENOMIC DNA]</scope>
    <source>
        <strain evidence="18 19">DSM 5069</strain>
    </source>
</reference>
<dbReference type="GO" id="GO:0008835">
    <property type="term" value="F:diaminohydroxyphosphoribosylaminopyrimidine deaminase activity"/>
    <property type="evidence" value="ECO:0007669"/>
    <property type="project" value="UniProtKB-EC"/>
</dbReference>
<evidence type="ECO:0000256" key="16">
    <source>
        <dbReference type="PIRSR" id="PIRSR006769-3"/>
    </source>
</evidence>
<dbReference type="PANTHER" id="PTHR38011">
    <property type="entry name" value="DIHYDROFOLATE REDUCTASE FAMILY PROTEIN (AFU_ORTHOLOGUE AFUA_8G06820)"/>
    <property type="match status" value="1"/>
</dbReference>
<keyword evidence="6 13" id="KW-0686">Riboflavin biosynthesis</keyword>
<keyword evidence="19" id="KW-1185">Reference proteome</keyword>
<comment type="pathway">
    <text evidence="3 13">Cofactor biosynthesis; riboflavin biosynthesis; 5-amino-6-(D-ribitylamino)uracil from GTP: step 3/4.</text>
</comment>
<name>F7YVM7_9THEM</name>
<evidence type="ECO:0000256" key="11">
    <source>
        <dbReference type="ARBA" id="ARBA00023002"/>
    </source>
</evidence>
<accession>F7YVM7</accession>
<dbReference type="Gene3D" id="3.40.140.10">
    <property type="entry name" value="Cytidine Deaminase, domain 2"/>
    <property type="match status" value="1"/>
</dbReference>
<dbReference type="Proteomes" id="UP000006804">
    <property type="component" value="Chromosome"/>
</dbReference>
<dbReference type="Pfam" id="PF00383">
    <property type="entry name" value="dCMP_cyt_deam_1"/>
    <property type="match status" value="1"/>
</dbReference>
<feature type="binding site" evidence="15">
    <location>
        <position position="184"/>
    </location>
    <ligand>
        <name>substrate</name>
    </ligand>
</feature>
<feature type="binding site" evidence="15">
    <location>
        <position position="154"/>
    </location>
    <ligand>
        <name>NADP(+)</name>
        <dbReference type="ChEBI" id="CHEBI:58349"/>
    </ligand>
</feature>
<feature type="binding site" evidence="15">
    <location>
        <position position="204"/>
    </location>
    <ligand>
        <name>substrate</name>
    </ligand>
</feature>
<feature type="binding site" evidence="15">
    <location>
        <position position="200"/>
    </location>
    <ligand>
        <name>NADP(+)</name>
        <dbReference type="ChEBI" id="CHEBI:58349"/>
    </ligand>
</feature>
<keyword evidence="12" id="KW-0511">Multifunctional enzyme</keyword>
<dbReference type="KEGG" id="tta:Theth_1643"/>
<evidence type="ECO:0000256" key="2">
    <source>
        <dbReference type="ARBA" id="ARBA00004882"/>
    </source>
</evidence>
<feature type="active site" description="Proton donor" evidence="14">
    <location>
        <position position="52"/>
    </location>
</feature>
<dbReference type="eggNOG" id="COG1985">
    <property type="taxonomic scope" value="Bacteria"/>
</dbReference>
<keyword evidence="9 13" id="KW-0862">Zinc</keyword>
<dbReference type="InterPro" id="IPR002125">
    <property type="entry name" value="CMP_dCMP_dom"/>
</dbReference>
<sequence>MNEFKYMSLALKLAKKGKYTTSPNPMVGAVIVKDGKILATGYHKKAGQPHAEINALSKLNFQAQNCEMYVTLEPCSHYGRTPPCADAIIRSGIRKVVIATLDPNPLVNGKGVEKLKNAGIEVVCGVLEEKAKKLNEKFFKYITTKIPFVALKIAQTLDGKIALKNGESKWITSEKSREYVHKLRMEYDAVLTGIGTILKDDPQLNVRLKKVYKQPLRIILDSKLKIPLSAKVLEDPSKVIILTTALADKEKLEELRSKGVEVIITNEKNGIVDLESALKILGEKKITSVMVEAGPTLLTSFLKESLFDKIYLFIAPKIFGADSKSVFSELGLEDISKSQKFSLESVKKIGEDLLLELYPKQLKKLEE</sequence>
<evidence type="ECO:0000256" key="5">
    <source>
        <dbReference type="ARBA" id="ARBA00007417"/>
    </source>
</evidence>
<evidence type="ECO:0000256" key="6">
    <source>
        <dbReference type="ARBA" id="ARBA00022619"/>
    </source>
</evidence>
<dbReference type="GO" id="GO:0008703">
    <property type="term" value="F:5-amino-6-(5-phosphoribosylamino)uracil reductase activity"/>
    <property type="evidence" value="ECO:0007669"/>
    <property type="project" value="UniProtKB-EC"/>
</dbReference>
<dbReference type="InterPro" id="IPR024072">
    <property type="entry name" value="DHFR-like_dom_sf"/>
</dbReference>
<evidence type="ECO:0000256" key="9">
    <source>
        <dbReference type="ARBA" id="ARBA00022833"/>
    </source>
</evidence>
<proteinExistence type="inferred from homology"/>
<dbReference type="SUPFAM" id="SSF53927">
    <property type="entry name" value="Cytidine deaminase-like"/>
    <property type="match status" value="1"/>
</dbReference>
<feature type="domain" description="CMP/dCMP-type deaminase" evidence="17">
    <location>
        <begin position="1"/>
        <end position="123"/>
    </location>
</feature>
<dbReference type="eggNOG" id="COG0117">
    <property type="taxonomic scope" value="Bacteria"/>
</dbReference>
<dbReference type="InterPro" id="IPR002734">
    <property type="entry name" value="RibDG_C"/>
</dbReference>
<dbReference type="Gene3D" id="3.40.430.10">
    <property type="entry name" value="Dihydrofolate Reductase, subunit A"/>
    <property type="match status" value="1"/>
</dbReference>
<comment type="similarity">
    <text evidence="5 13">In the C-terminal section; belongs to the HTP reductase family.</text>
</comment>
<dbReference type="OrthoDB" id="9800865at2"/>
<dbReference type="Pfam" id="PF01872">
    <property type="entry name" value="RibD_C"/>
    <property type="match status" value="1"/>
</dbReference>
<dbReference type="STRING" id="688269.Theth_1643"/>
<evidence type="ECO:0000256" key="4">
    <source>
        <dbReference type="ARBA" id="ARBA00005259"/>
    </source>
</evidence>
<dbReference type="UniPathway" id="UPA00275">
    <property type="reaction ID" value="UER00401"/>
</dbReference>
<evidence type="ECO:0000256" key="12">
    <source>
        <dbReference type="ARBA" id="ARBA00023268"/>
    </source>
</evidence>
<evidence type="ECO:0000256" key="10">
    <source>
        <dbReference type="ARBA" id="ARBA00022857"/>
    </source>
</evidence>
<dbReference type="HOGENOM" id="CLU_036590_1_2_0"/>
<dbReference type="InterPro" id="IPR011549">
    <property type="entry name" value="RibD_C"/>
</dbReference>
<keyword evidence="10 13" id="KW-0521">NADP</keyword>
<feature type="binding site" evidence="16">
    <location>
        <position position="84"/>
    </location>
    <ligand>
        <name>Zn(2+)</name>
        <dbReference type="ChEBI" id="CHEBI:29105"/>
        <note>catalytic</note>
    </ligand>
</feature>
<comment type="function">
    <text evidence="1 13">Converts 2,5-diamino-6-(ribosylamino)-4(3h)-pyrimidinone 5'-phosphate into 5-amino-6-(ribosylamino)-2,4(1h,3h)-pyrimidinedione 5'-phosphate.</text>
</comment>
<feature type="binding site" evidence="15">
    <location>
        <position position="168"/>
    </location>
    <ligand>
        <name>substrate</name>
    </ligand>
</feature>
<comment type="similarity">
    <text evidence="4 13">In the N-terminal section; belongs to the cytidine and deoxycytidylate deaminase family.</text>
</comment>
<evidence type="ECO:0000256" key="15">
    <source>
        <dbReference type="PIRSR" id="PIRSR006769-2"/>
    </source>
</evidence>
<evidence type="ECO:0000256" key="1">
    <source>
        <dbReference type="ARBA" id="ARBA00002151"/>
    </source>
</evidence>